<dbReference type="Proteomes" id="UP000008064">
    <property type="component" value="Unassembled WGS sequence"/>
</dbReference>
<dbReference type="AlphaFoldDB" id="F8NSM7"/>
<name>F8NSM7_SERL9</name>
<sequence length="289" mass="31540">MIHNQPVPANSQSTVFPPDTDFTTTGQTSKDWVVWSKSQQHIMIDYIVENWSKVADGMSFAKSFWVEVELLLSKSPFIKCTNQLIAALITNSSGIHWDSETGLSITEESKTQWTDYVKCNPTVTGFKNKGWPYFKKLDTVMSGHAARGVHAFCTPRAASSIHFYQPSIPSTTLQVQTPPKLISVAAEVLCTPAAPAQSSTVSGWLVALPSPSSLPAPLATSPISSAVLVLSSKGKHKAAASWVIPPTINFSISPRDFQCHICQHITYVKNPALDDCKCTLWNAGSTHQH</sequence>
<dbReference type="KEGG" id="sla:SERLADRAFT_407257"/>
<dbReference type="RefSeq" id="XP_007316655.1">
    <property type="nucleotide sequence ID" value="XM_007316593.1"/>
</dbReference>
<proteinExistence type="predicted"/>
<protein>
    <recommendedName>
        <fullName evidence="3">Myb/SANT-like domain-containing protein</fullName>
    </recommendedName>
</protein>
<dbReference type="OrthoDB" id="2689355at2759"/>
<dbReference type="HOGENOM" id="CLU_963660_0_0_1"/>
<evidence type="ECO:0008006" key="3">
    <source>
        <dbReference type="Google" id="ProtNLM"/>
    </source>
</evidence>
<dbReference type="GeneID" id="18812705"/>
<gene>
    <name evidence="2" type="ORF">SERLADRAFT_407257</name>
</gene>
<dbReference type="EMBL" id="GL945432">
    <property type="protein sequence ID" value="EGO26482.1"/>
    <property type="molecule type" value="Genomic_DNA"/>
</dbReference>
<reference evidence="2" key="1">
    <citation type="submission" date="2011-04" db="EMBL/GenBank/DDBJ databases">
        <title>Evolution of plant cell wall degrading machinery underlies the functional diversity of forest fungi.</title>
        <authorList>
            <consortium name="US DOE Joint Genome Institute (JGI-PGF)"/>
            <person name="Eastwood D.C."/>
            <person name="Floudas D."/>
            <person name="Binder M."/>
            <person name="Majcherczyk A."/>
            <person name="Schneider P."/>
            <person name="Aerts A."/>
            <person name="Asiegbu F.O."/>
            <person name="Baker S.E."/>
            <person name="Barry K."/>
            <person name="Bendiksby M."/>
            <person name="Blumentritt M."/>
            <person name="Coutinho P.M."/>
            <person name="Cullen D."/>
            <person name="Cullen D."/>
            <person name="Gathman A."/>
            <person name="Goodell B."/>
            <person name="Henrissat B."/>
            <person name="Ihrmark K."/>
            <person name="Kauserud H."/>
            <person name="Kohler A."/>
            <person name="LaButti K."/>
            <person name="Lapidus A."/>
            <person name="Lavin J.L."/>
            <person name="Lee Y.-H."/>
            <person name="Lindquist E."/>
            <person name="Lilly W."/>
            <person name="Lucas S."/>
            <person name="Morin E."/>
            <person name="Murat C."/>
            <person name="Oguiza J.A."/>
            <person name="Park J."/>
            <person name="Pisabarro A.G."/>
            <person name="Riley R."/>
            <person name="Rosling A."/>
            <person name="Salamov A."/>
            <person name="Schmidt O."/>
            <person name="Schmutz J."/>
            <person name="Skrede I."/>
            <person name="Stenlid J."/>
            <person name="Wiebenga A."/>
            <person name="Xie X."/>
            <person name="Kues U."/>
            <person name="Hibbett D.S."/>
            <person name="Hoffmeister D."/>
            <person name="Hogberg N."/>
            <person name="Martin F."/>
            <person name="Grigoriev I.V."/>
            <person name="Watkinson S.C."/>
        </authorList>
    </citation>
    <scope>NUCLEOTIDE SEQUENCE</scope>
    <source>
        <strain evidence="2">S7.9</strain>
    </source>
</reference>
<evidence type="ECO:0000256" key="1">
    <source>
        <dbReference type="SAM" id="MobiDB-lite"/>
    </source>
</evidence>
<organism>
    <name type="scientific">Serpula lacrymans var. lacrymans (strain S7.9)</name>
    <name type="common">Dry rot fungus</name>
    <dbReference type="NCBI Taxonomy" id="578457"/>
    <lineage>
        <taxon>Eukaryota</taxon>
        <taxon>Fungi</taxon>
        <taxon>Dikarya</taxon>
        <taxon>Basidiomycota</taxon>
        <taxon>Agaricomycotina</taxon>
        <taxon>Agaricomycetes</taxon>
        <taxon>Agaricomycetidae</taxon>
        <taxon>Boletales</taxon>
        <taxon>Coniophorineae</taxon>
        <taxon>Serpulaceae</taxon>
        <taxon>Serpula</taxon>
    </lineage>
</organism>
<evidence type="ECO:0000313" key="2">
    <source>
        <dbReference type="EMBL" id="EGO26482.1"/>
    </source>
</evidence>
<feature type="region of interest" description="Disordered" evidence="1">
    <location>
        <begin position="1"/>
        <end position="20"/>
    </location>
</feature>
<accession>F8NSM7</accession>